<evidence type="ECO:0000256" key="1">
    <source>
        <dbReference type="ARBA" id="ARBA00004251"/>
    </source>
</evidence>
<dbReference type="AlphaFoldDB" id="A0A2U1PT29"/>
<evidence type="ECO:0000256" key="4">
    <source>
        <dbReference type="ARBA" id="ARBA00022614"/>
    </source>
</evidence>
<evidence type="ECO:0000256" key="6">
    <source>
        <dbReference type="ARBA" id="ARBA00022729"/>
    </source>
</evidence>
<dbReference type="PANTHER" id="PTHR48052">
    <property type="entry name" value="UNNAMED PRODUCT"/>
    <property type="match status" value="1"/>
</dbReference>
<keyword evidence="5" id="KW-0812">Transmembrane</keyword>
<dbReference type="Pfam" id="PF00560">
    <property type="entry name" value="LRR_1"/>
    <property type="match status" value="1"/>
</dbReference>
<dbReference type="Proteomes" id="UP000245207">
    <property type="component" value="Unassembled WGS sequence"/>
</dbReference>
<dbReference type="FunFam" id="3.80.10.10:FF:000095">
    <property type="entry name" value="LRR receptor-like serine/threonine-protein kinase GSO1"/>
    <property type="match status" value="1"/>
</dbReference>
<evidence type="ECO:0000256" key="10">
    <source>
        <dbReference type="ARBA" id="ARBA00023170"/>
    </source>
</evidence>
<dbReference type="PRINTS" id="PR00019">
    <property type="entry name" value="LEURICHRPT"/>
</dbReference>
<proteinExistence type="inferred from homology"/>
<evidence type="ECO:0000256" key="3">
    <source>
        <dbReference type="ARBA" id="ARBA00022475"/>
    </source>
</evidence>
<evidence type="ECO:0000256" key="7">
    <source>
        <dbReference type="ARBA" id="ARBA00022737"/>
    </source>
</evidence>
<evidence type="ECO:0000256" key="5">
    <source>
        <dbReference type="ARBA" id="ARBA00022692"/>
    </source>
</evidence>
<dbReference type="PANTHER" id="PTHR48052:SF8">
    <property type="entry name" value="LRR RECEPTOR-LIKE SERINE_THREONINE-PROTEIN KINASE FLS2"/>
    <property type="match status" value="1"/>
</dbReference>
<gene>
    <name evidence="14" type="ORF">CTI12_AA057440</name>
</gene>
<keyword evidence="6 12" id="KW-0732">Signal</keyword>
<evidence type="ECO:0000256" key="12">
    <source>
        <dbReference type="SAM" id="SignalP"/>
    </source>
</evidence>
<dbReference type="GO" id="GO:0005886">
    <property type="term" value="C:plasma membrane"/>
    <property type="evidence" value="ECO:0007669"/>
    <property type="project" value="UniProtKB-SubCell"/>
</dbReference>
<keyword evidence="4" id="KW-0433">Leucine-rich repeat</keyword>
<evidence type="ECO:0000256" key="9">
    <source>
        <dbReference type="ARBA" id="ARBA00023136"/>
    </source>
</evidence>
<evidence type="ECO:0000256" key="11">
    <source>
        <dbReference type="ARBA" id="ARBA00023180"/>
    </source>
</evidence>
<evidence type="ECO:0000259" key="13">
    <source>
        <dbReference type="Pfam" id="PF08263"/>
    </source>
</evidence>
<keyword evidence="10" id="KW-0675">Receptor</keyword>
<dbReference type="Gene3D" id="3.80.10.10">
    <property type="entry name" value="Ribonuclease Inhibitor"/>
    <property type="match status" value="2"/>
</dbReference>
<sequence length="462" mass="51062">MSVQIPSCLLFVSFCLFLFGLHTTVSAQCLGDQKSSLLSLKHDLIFDSSHSTKLVGWNQSVECCTWGGVTCDETGHVIVLDLRNESISGGIKSSQWKGLNRLQFLNFGYNFLSGNLPESLLQIPSLLGLDLSNNKLSGRISKLIRVSSNKLYNLDLSSNSFQGPIPEFVFKIPTISTLTLSKNKFSGSVDLDVFGKFKDLYALDLSYNDLTVIVNEGGSFSSLTKLNSLMLASCKLQKIPDIKNHTRLMMLDLSVNELKGEIPSWIWQVGNGYLRFMNLSHNHFSGLQKPYTFPFLLDVLDLHSNELKGDIPVPPRRVYILDYSNNKFGSSIPVDFGNVLRSTLTFSISNSKVVGVIPESLRNATSLRVLDLSRNGLTGSIPLIGNLKDLQSLDLSVNKLTGRIPEQLTNLTSLSFLNVSYNHLSGRIPQGSRFQAFTELSYKGNDGLCGPPLKKTCGKRMS</sequence>
<dbReference type="Pfam" id="PF08263">
    <property type="entry name" value="LRRNT_2"/>
    <property type="match status" value="1"/>
</dbReference>
<dbReference type="InterPro" id="IPR025875">
    <property type="entry name" value="Leu-rich_rpt_4"/>
</dbReference>
<keyword evidence="11" id="KW-0325">Glycoprotein</keyword>
<keyword evidence="3" id="KW-1003">Cell membrane</keyword>
<keyword evidence="15" id="KW-1185">Reference proteome</keyword>
<dbReference type="InterPro" id="IPR013210">
    <property type="entry name" value="LRR_N_plant-typ"/>
</dbReference>
<keyword evidence="8" id="KW-1133">Transmembrane helix</keyword>
<comment type="subcellular location">
    <subcellularLocation>
        <location evidence="1">Cell membrane</location>
        <topology evidence="1">Single-pass type I membrane protein</topology>
    </subcellularLocation>
</comment>
<comment type="caution">
    <text evidence="14">The sequence shown here is derived from an EMBL/GenBank/DDBJ whole genome shotgun (WGS) entry which is preliminary data.</text>
</comment>
<dbReference type="InterPro" id="IPR001611">
    <property type="entry name" value="Leu-rich_rpt"/>
</dbReference>
<keyword evidence="7" id="KW-0677">Repeat</keyword>
<dbReference type="STRING" id="35608.A0A2U1PT29"/>
<keyword evidence="9" id="KW-0472">Membrane</keyword>
<dbReference type="PROSITE" id="PS51450">
    <property type="entry name" value="LRR"/>
    <property type="match status" value="1"/>
</dbReference>
<dbReference type="EMBL" id="PKPP01000770">
    <property type="protein sequence ID" value="PWA88872.1"/>
    <property type="molecule type" value="Genomic_DNA"/>
</dbReference>
<feature type="domain" description="Leucine-rich repeat-containing N-terminal plant-type" evidence="13">
    <location>
        <begin position="31"/>
        <end position="72"/>
    </location>
</feature>
<feature type="chain" id="PRO_5015742909" evidence="12">
    <location>
        <begin position="28"/>
        <end position="462"/>
    </location>
</feature>
<name>A0A2U1PT29_ARTAN</name>
<organism evidence="14 15">
    <name type="scientific">Artemisia annua</name>
    <name type="common">Sweet wormwood</name>
    <dbReference type="NCBI Taxonomy" id="35608"/>
    <lineage>
        <taxon>Eukaryota</taxon>
        <taxon>Viridiplantae</taxon>
        <taxon>Streptophyta</taxon>
        <taxon>Embryophyta</taxon>
        <taxon>Tracheophyta</taxon>
        <taxon>Spermatophyta</taxon>
        <taxon>Magnoliopsida</taxon>
        <taxon>eudicotyledons</taxon>
        <taxon>Gunneridae</taxon>
        <taxon>Pentapetalae</taxon>
        <taxon>asterids</taxon>
        <taxon>campanulids</taxon>
        <taxon>Asterales</taxon>
        <taxon>Asteraceae</taxon>
        <taxon>Asteroideae</taxon>
        <taxon>Anthemideae</taxon>
        <taxon>Artemisiinae</taxon>
        <taxon>Artemisia</taxon>
    </lineage>
</organism>
<evidence type="ECO:0000256" key="8">
    <source>
        <dbReference type="ARBA" id="ARBA00022989"/>
    </source>
</evidence>
<dbReference type="Pfam" id="PF13855">
    <property type="entry name" value="LRR_8"/>
    <property type="match status" value="1"/>
</dbReference>
<accession>A0A2U1PT29</accession>
<feature type="signal peptide" evidence="12">
    <location>
        <begin position="1"/>
        <end position="27"/>
    </location>
</feature>
<evidence type="ECO:0000313" key="15">
    <source>
        <dbReference type="Proteomes" id="UP000245207"/>
    </source>
</evidence>
<evidence type="ECO:0000313" key="14">
    <source>
        <dbReference type="EMBL" id="PWA88872.1"/>
    </source>
</evidence>
<evidence type="ECO:0000256" key="2">
    <source>
        <dbReference type="ARBA" id="ARBA00009592"/>
    </source>
</evidence>
<protein>
    <submittedName>
        <fullName evidence="14">Leucine-rich repeat protein</fullName>
    </submittedName>
</protein>
<dbReference type="OrthoDB" id="1394818at2759"/>
<reference evidence="14 15" key="1">
    <citation type="journal article" date="2018" name="Mol. Plant">
        <title>The genome of Artemisia annua provides insight into the evolution of Asteraceae family and artemisinin biosynthesis.</title>
        <authorList>
            <person name="Shen Q."/>
            <person name="Zhang L."/>
            <person name="Liao Z."/>
            <person name="Wang S."/>
            <person name="Yan T."/>
            <person name="Shi P."/>
            <person name="Liu M."/>
            <person name="Fu X."/>
            <person name="Pan Q."/>
            <person name="Wang Y."/>
            <person name="Lv Z."/>
            <person name="Lu X."/>
            <person name="Zhang F."/>
            <person name="Jiang W."/>
            <person name="Ma Y."/>
            <person name="Chen M."/>
            <person name="Hao X."/>
            <person name="Li L."/>
            <person name="Tang Y."/>
            <person name="Lv G."/>
            <person name="Zhou Y."/>
            <person name="Sun X."/>
            <person name="Brodelius P.E."/>
            <person name="Rose J.K.C."/>
            <person name="Tang K."/>
        </authorList>
    </citation>
    <scope>NUCLEOTIDE SEQUENCE [LARGE SCALE GENOMIC DNA]</scope>
    <source>
        <strain evidence="15">cv. Huhao1</strain>
        <tissue evidence="14">Leaf</tissue>
    </source>
</reference>
<dbReference type="InterPro" id="IPR032675">
    <property type="entry name" value="LRR_dom_sf"/>
</dbReference>
<comment type="similarity">
    <text evidence="2">Belongs to the RLP family.</text>
</comment>
<dbReference type="Pfam" id="PF12799">
    <property type="entry name" value="LRR_4"/>
    <property type="match status" value="1"/>
</dbReference>
<dbReference type="SUPFAM" id="SSF52058">
    <property type="entry name" value="L domain-like"/>
    <property type="match status" value="2"/>
</dbReference>